<dbReference type="InterPro" id="IPR000614">
    <property type="entry name" value="FRMsr_CS"/>
</dbReference>
<dbReference type="Gene3D" id="3.30.450.40">
    <property type="match status" value="1"/>
</dbReference>
<sequence length="146" mass="16515">MKNLAINQLRCLIENETDMITNMANISAYINDLLDDINWVGFYLYKDNMLVLGPFQGHVACNRIKPGQGVCGTSAKERKTIIVDDVHLFKGHIACDSQSQSEIVIPLIKNNQLLGVLDIDSPIKKRFTDKDQKLLEDLVSMFITYL</sequence>
<dbReference type="STRING" id="999415.HMPREF9943_00703"/>
<dbReference type="PROSITE" id="PS01320">
    <property type="entry name" value="UPF0067"/>
    <property type="match status" value="1"/>
</dbReference>
<reference evidence="3 4" key="1">
    <citation type="submission" date="2013-02" db="EMBL/GenBank/DDBJ databases">
        <title>The Genome Sequence of Lactobacillus catenaformis F0143.</title>
        <authorList>
            <consortium name="The Broad Institute Genome Sequencing Platform"/>
            <person name="Earl A."/>
            <person name="Ward D."/>
            <person name="Feldgarden M."/>
            <person name="Gevers D."/>
            <person name="Izard J."/>
            <person name="Blanton J.M."/>
            <person name="Mathney J."/>
            <person name="Dewhirst F.E."/>
            <person name="Young S.K."/>
            <person name="Zeng Q."/>
            <person name="Gargeya S."/>
            <person name="Fitzgerald M."/>
            <person name="Haas B."/>
            <person name="Abouelleil A."/>
            <person name="Alvarado L."/>
            <person name="Arachchi H.M."/>
            <person name="Berlin A."/>
            <person name="Chapman S.B."/>
            <person name="Gearin G."/>
            <person name="Goldberg J."/>
            <person name="Griggs A."/>
            <person name="Gujja S."/>
            <person name="Hansen M."/>
            <person name="Heiman D."/>
            <person name="Howarth C."/>
            <person name="Larimer J."/>
            <person name="Lui A."/>
            <person name="MacDonald P.J.P."/>
            <person name="McCowen C."/>
            <person name="Montmayeur A."/>
            <person name="Murphy C."/>
            <person name="Neiman D."/>
            <person name="Pearson M."/>
            <person name="Priest M."/>
            <person name="Roberts A."/>
            <person name="Saif S."/>
            <person name="Shea T."/>
            <person name="Sisk P."/>
            <person name="Stolte C."/>
            <person name="Sykes S."/>
            <person name="Wortman J."/>
            <person name="Nusbaum C."/>
            <person name="Birren B."/>
        </authorList>
    </citation>
    <scope>NUCLEOTIDE SEQUENCE [LARGE SCALE GENOMIC DNA]</scope>
    <source>
        <strain evidence="3 4">OT 569</strain>
    </source>
</reference>
<dbReference type="GO" id="GO:0005829">
    <property type="term" value="C:cytosol"/>
    <property type="evidence" value="ECO:0007669"/>
    <property type="project" value="TreeGrafter"/>
</dbReference>
<dbReference type="InterPro" id="IPR051330">
    <property type="entry name" value="Phosphatase_reg/MetRdx"/>
</dbReference>
<feature type="domain" description="GAF" evidence="2">
    <location>
        <begin position="40"/>
        <end position="140"/>
    </location>
</feature>
<evidence type="ECO:0000313" key="4">
    <source>
        <dbReference type="Proteomes" id="UP000011758"/>
    </source>
</evidence>
<evidence type="ECO:0000256" key="1">
    <source>
        <dbReference type="ARBA" id="ARBA00038454"/>
    </source>
</evidence>
<dbReference type="OrthoDB" id="9796252at2"/>
<comment type="similarity">
    <text evidence="1">Belongs to the free Met sulfoxide reductase family.</text>
</comment>
<evidence type="ECO:0000313" key="3">
    <source>
        <dbReference type="EMBL" id="EMD16925.1"/>
    </source>
</evidence>
<gene>
    <name evidence="3" type="ORF">HMPREF9943_00703</name>
</gene>
<dbReference type="GO" id="GO:0033745">
    <property type="term" value="F:L-methionine-(R)-S-oxide reductase activity"/>
    <property type="evidence" value="ECO:0007669"/>
    <property type="project" value="TreeGrafter"/>
</dbReference>
<dbReference type="RefSeq" id="WP_004802099.1">
    <property type="nucleotide sequence ID" value="NZ_KB446647.1"/>
</dbReference>
<dbReference type="AlphaFoldDB" id="M2Q1Z2"/>
<dbReference type="FunFam" id="3.30.450.40:FF:000008">
    <property type="entry name" value="GAF domain-containing proteins"/>
    <property type="match status" value="1"/>
</dbReference>
<dbReference type="EMBL" id="AGEJ01000012">
    <property type="protein sequence ID" value="EMD16925.1"/>
    <property type="molecule type" value="Genomic_DNA"/>
</dbReference>
<dbReference type="PANTHER" id="PTHR21021">
    <property type="entry name" value="GAF/PUTATIVE CYTOSKELETAL PROTEIN"/>
    <property type="match status" value="1"/>
</dbReference>
<keyword evidence="4" id="KW-1185">Reference proteome</keyword>
<protein>
    <recommendedName>
        <fullName evidence="2">GAF domain-containing protein</fullName>
    </recommendedName>
</protein>
<accession>M2Q1Z2</accession>
<dbReference type="eggNOG" id="COG1956">
    <property type="taxonomic scope" value="Bacteria"/>
</dbReference>
<dbReference type="InterPro" id="IPR029016">
    <property type="entry name" value="GAF-like_dom_sf"/>
</dbReference>
<evidence type="ECO:0000259" key="2">
    <source>
        <dbReference type="Pfam" id="PF01590"/>
    </source>
</evidence>
<dbReference type="SUPFAM" id="SSF55781">
    <property type="entry name" value="GAF domain-like"/>
    <property type="match status" value="1"/>
</dbReference>
<dbReference type="InterPro" id="IPR003018">
    <property type="entry name" value="GAF"/>
</dbReference>
<proteinExistence type="inferred from homology"/>
<dbReference type="BioCyc" id="ECAT999415-HMP:GTTI-724-MONOMER"/>
<dbReference type="Proteomes" id="UP000011758">
    <property type="component" value="Unassembled WGS sequence"/>
</dbReference>
<dbReference type="PANTHER" id="PTHR21021:SF15">
    <property type="entry name" value="FREE METHIONINE-R-SULFOXIDE REDUCTASE"/>
    <property type="match status" value="1"/>
</dbReference>
<comment type="caution">
    <text evidence="3">The sequence shown here is derived from an EMBL/GenBank/DDBJ whole genome shotgun (WGS) entry which is preliminary data.</text>
</comment>
<dbReference type="Pfam" id="PF01590">
    <property type="entry name" value="GAF"/>
    <property type="match status" value="1"/>
</dbReference>
<name>M2Q1Z2_9FIRM</name>
<organism evidence="3 4">
    <name type="scientific">Eggerthia catenaformis OT 569 = DSM 20559</name>
    <dbReference type="NCBI Taxonomy" id="999415"/>
    <lineage>
        <taxon>Bacteria</taxon>
        <taxon>Bacillati</taxon>
        <taxon>Bacillota</taxon>
        <taxon>Erysipelotrichia</taxon>
        <taxon>Erysipelotrichales</taxon>
        <taxon>Coprobacillaceae</taxon>
        <taxon>Eggerthia</taxon>
    </lineage>
</organism>